<proteinExistence type="predicted"/>
<reference evidence="1 2" key="1">
    <citation type="journal article" date="2016" name="Nat. Commun.">
        <title>Extremotolerant tardigrade genome and improved radiotolerance of human cultured cells by tardigrade-unique protein.</title>
        <authorList>
            <person name="Hashimoto T."/>
            <person name="Horikawa D.D."/>
            <person name="Saito Y."/>
            <person name="Kuwahara H."/>
            <person name="Kozuka-Hata H."/>
            <person name="Shin-I T."/>
            <person name="Minakuchi Y."/>
            <person name="Ohishi K."/>
            <person name="Motoyama A."/>
            <person name="Aizu T."/>
            <person name="Enomoto A."/>
            <person name="Kondo K."/>
            <person name="Tanaka S."/>
            <person name="Hara Y."/>
            <person name="Koshikawa S."/>
            <person name="Sagara H."/>
            <person name="Miura T."/>
            <person name="Yokobori S."/>
            <person name="Miyagawa K."/>
            <person name="Suzuki Y."/>
            <person name="Kubo T."/>
            <person name="Oyama M."/>
            <person name="Kohara Y."/>
            <person name="Fujiyama A."/>
            <person name="Arakawa K."/>
            <person name="Katayama T."/>
            <person name="Toyoda A."/>
            <person name="Kunieda T."/>
        </authorList>
    </citation>
    <scope>NUCLEOTIDE SEQUENCE [LARGE SCALE GENOMIC DNA]</scope>
    <source>
        <strain evidence="1 2">YOKOZUNA-1</strain>
    </source>
</reference>
<gene>
    <name evidence="1" type="primary">RvY_03654-1</name>
    <name evidence="1" type="synonym">RvY_03654.1</name>
    <name evidence="1" type="ORF">RvY_03654</name>
</gene>
<evidence type="ECO:0000313" key="2">
    <source>
        <dbReference type="Proteomes" id="UP000186922"/>
    </source>
</evidence>
<organism evidence="1 2">
    <name type="scientific">Ramazzottius varieornatus</name>
    <name type="common">Water bear</name>
    <name type="synonym">Tardigrade</name>
    <dbReference type="NCBI Taxonomy" id="947166"/>
    <lineage>
        <taxon>Eukaryota</taxon>
        <taxon>Metazoa</taxon>
        <taxon>Ecdysozoa</taxon>
        <taxon>Tardigrada</taxon>
        <taxon>Eutardigrada</taxon>
        <taxon>Parachela</taxon>
        <taxon>Hypsibioidea</taxon>
        <taxon>Ramazzottiidae</taxon>
        <taxon>Ramazzottius</taxon>
    </lineage>
</organism>
<dbReference type="InterPro" id="IPR036691">
    <property type="entry name" value="Endo/exonu/phosph_ase_sf"/>
</dbReference>
<dbReference type="Gene3D" id="3.60.10.10">
    <property type="entry name" value="Endonuclease/exonuclease/phosphatase"/>
    <property type="match status" value="1"/>
</dbReference>
<accession>A0A1D1UNV8</accession>
<dbReference type="Proteomes" id="UP000186922">
    <property type="component" value="Unassembled WGS sequence"/>
</dbReference>
<protein>
    <submittedName>
        <fullName evidence="1">Uncharacterized protein</fullName>
    </submittedName>
</protein>
<sequence length="171" mass="19367">MADDSVTDALIEDLELFDVHRKDRTGCQKENGGGVALICKKELQTIRAAEYEVESLELLWVKVIGVRTNLLASVLYASGYDLDVFTKLRTSLQLIPPRLRRNLVLPGDYSIEETSVKTRRTRELVSVIKEFAIFQRVRGDTRQRKTYSSCLDLVFSIEPSTLCLHCASTVK</sequence>
<dbReference type="AlphaFoldDB" id="A0A1D1UNV8"/>
<dbReference type="EMBL" id="BDGG01000002">
    <property type="protein sequence ID" value="GAU91394.1"/>
    <property type="molecule type" value="Genomic_DNA"/>
</dbReference>
<comment type="caution">
    <text evidence="1">The sequence shown here is derived from an EMBL/GenBank/DDBJ whole genome shotgun (WGS) entry which is preliminary data.</text>
</comment>
<evidence type="ECO:0000313" key="1">
    <source>
        <dbReference type="EMBL" id="GAU91394.1"/>
    </source>
</evidence>
<keyword evidence="2" id="KW-1185">Reference proteome</keyword>
<name>A0A1D1UNV8_RAMVA</name>